<keyword evidence="10" id="KW-1185">Reference proteome</keyword>
<dbReference type="CTD" id="6757291"/>
<evidence type="ECO:0000313" key="10">
    <source>
        <dbReference type="Proteomes" id="UP000009022"/>
    </source>
</evidence>
<dbReference type="RefSeq" id="XP_002116078.1">
    <property type="nucleotide sequence ID" value="XM_002116042.1"/>
</dbReference>
<dbReference type="GO" id="GO:0003677">
    <property type="term" value="F:DNA binding"/>
    <property type="evidence" value="ECO:0007669"/>
    <property type="project" value="UniProtKB-KW"/>
</dbReference>
<evidence type="ECO:0000256" key="2">
    <source>
        <dbReference type="ARBA" id="ARBA00022723"/>
    </source>
</evidence>
<feature type="compositionally biased region" description="Basic residues" evidence="7">
    <location>
        <begin position="161"/>
        <end position="171"/>
    </location>
</feature>
<dbReference type="GO" id="GO:0046540">
    <property type="term" value="C:U4/U6 x U5 tri-snRNP complex"/>
    <property type="evidence" value="ECO:0000318"/>
    <property type="project" value="GO_Central"/>
</dbReference>
<evidence type="ECO:0000256" key="5">
    <source>
        <dbReference type="ARBA" id="ARBA00023125"/>
    </source>
</evidence>
<evidence type="ECO:0000256" key="4">
    <source>
        <dbReference type="ARBA" id="ARBA00022833"/>
    </source>
</evidence>
<dbReference type="OrthoDB" id="30343at2759"/>
<dbReference type="SMART" id="SM00451">
    <property type="entry name" value="ZnF_U1"/>
    <property type="match status" value="1"/>
</dbReference>
<dbReference type="InterPro" id="IPR040107">
    <property type="entry name" value="Snu23"/>
</dbReference>
<feature type="compositionally biased region" description="Acidic residues" evidence="7">
    <location>
        <begin position="176"/>
        <end position="185"/>
    </location>
</feature>
<evidence type="ECO:0000259" key="8">
    <source>
        <dbReference type="PROSITE" id="PS50171"/>
    </source>
</evidence>
<sequence length="201" mass="23256">MSSSNKGKIDDHRRKWDVDKFEKLAKERADGYDKDDKHDKSSIPVKRELLKERDYEVDLDSKVGKSIVITKTTPSSLSGGYYCNVCDCVIKDSMNFLDHINGKKHQRNLGMSMRIERSSLEDVKNRFASNKRKKLEVKKTYDFEARIQELKEEEEKMKATKKERRKEKKMRPSNNSDDEGGDIDPEMAAMMGFSGFGSTKK</sequence>
<keyword evidence="5" id="KW-0238">DNA-binding</keyword>
<dbReference type="Gene3D" id="3.30.160.60">
    <property type="entry name" value="Classic Zinc Finger"/>
    <property type="match status" value="1"/>
</dbReference>
<dbReference type="OMA" id="VDHRRKW"/>
<name>B3S6Z2_TRIAD</name>
<keyword evidence="3" id="KW-0863">Zinc-finger</keyword>
<organism evidence="9 10">
    <name type="scientific">Trichoplax adhaerens</name>
    <name type="common">Trichoplax reptans</name>
    <dbReference type="NCBI Taxonomy" id="10228"/>
    <lineage>
        <taxon>Eukaryota</taxon>
        <taxon>Metazoa</taxon>
        <taxon>Placozoa</taxon>
        <taxon>Uniplacotomia</taxon>
        <taxon>Trichoplacea</taxon>
        <taxon>Trichoplacidae</taxon>
        <taxon>Trichoplax</taxon>
    </lineage>
</organism>
<keyword evidence="6" id="KW-0539">Nucleus</keyword>
<dbReference type="GO" id="GO:0008270">
    <property type="term" value="F:zinc ion binding"/>
    <property type="evidence" value="ECO:0007669"/>
    <property type="project" value="UniProtKB-KW"/>
</dbReference>
<proteinExistence type="predicted"/>
<dbReference type="GO" id="GO:0005681">
    <property type="term" value="C:spliceosomal complex"/>
    <property type="evidence" value="ECO:0007669"/>
    <property type="project" value="InterPro"/>
</dbReference>
<gene>
    <name evidence="9" type="ORF">TRIADDRAFT_59979</name>
</gene>
<accession>B3S6Z2</accession>
<dbReference type="eggNOG" id="KOG4727">
    <property type="taxonomic scope" value="Eukaryota"/>
</dbReference>
<feature type="domain" description="Matrin-type" evidence="8">
    <location>
        <begin position="81"/>
        <end position="111"/>
    </location>
</feature>
<dbReference type="Proteomes" id="UP000009022">
    <property type="component" value="Unassembled WGS sequence"/>
</dbReference>
<evidence type="ECO:0000256" key="7">
    <source>
        <dbReference type="SAM" id="MobiDB-lite"/>
    </source>
</evidence>
<comment type="subcellular location">
    <subcellularLocation>
        <location evidence="1">Nucleus</location>
    </subcellularLocation>
</comment>
<protein>
    <recommendedName>
        <fullName evidence="8">Matrin-type domain-containing protein</fullName>
    </recommendedName>
</protein>
<dbReference type="STRING" id="10228.B3S6Z2"/>
<dbReference type="KEGG" id="tad:TRIADDRAFT_59979"/>
<evidence type="ECO:0000313" key="9">
    <source>
        <dbReference type="EMBL" id="EDV21478.1"/>
    </source>
</evidence>
<dbReference type="PANTHER" id="PTHR45986">
    <property type="entry name" value="ZINC FINGER MATRIN-TYPE PROTEIN 2"/>
    <property type="match status" value="1"/>
</dbReference>
<dbReference type="PANTHER" id="PTHR45986:SF1">
    <property type="entry name" value="ZINC FINGER MATRIN-TYPE PROTEIN 2"/>
    <property type="match status" value="1"/>
</dbReference>
<evidence type="ECO:0000256" key="3">
    <source>
        <dbReference type="ARBA" id="ARBA00022771"/>
    </source>
</evidence>
<dbReference type="InterPro" id="IPR000690">
    <property type="entry name" value="Matrin/U1-C_Znf_C2H2"/>
</dbReference>
<dbReference type="GO" id="GO:0000398">
    <property type="term" value="P:mRNA splicing, via spliceosome"/>
    <property type="evidence" value="ECO:0000318"/>
    <property type="project" value="GO_Central"/>
</dbReference>
<dbReference type="Pfam" id="PF12171">
    <property type="entry name" value="zf-C2H2_jaz"/>
    <property type="match status" value="1"/>
</dbReference>
<feature type="region of interest" description="Disordered" evidence="7">
    <location>
        <begin position="152"/>
        <end position="201"/>
    </location>
</feature>
<dbReference type="EMBL" id="DS985253">
    <property type="protein sequence ID" value="EDV21478.1"/>
    <property type="molecule type" value="Genomic_DNA"/>
</dbReference>
<evidence type="ECO:0000256" key="1">
    <source>
        <dbReference type="ARBA" id="ARBA00004123"/>
    </source>
</evidence>
<evidence type="ECO:0000256" key="6">
    <source>
        <dbReference type="ARBA" id="ARBA00023242"/>
    </source>
</evidence>
<keyword evidence="2" id="KW-0479">Metal-binding</keyword>
<dbReference type="AlphaFoldDB" id="B3S6Z2"/>
<dbReference type="InterPro" id="IPR003604">
    <property type="entry name" value="Matrin/U1-like-C_Znf_C2H2"/>
</dbReference>
<dbReference type="PROSITE" id="PS50171">
    <property type="entry name" value="ZF_MATRIN"/>
    <property type="match status" value="1"/>
</dbReference>
<dbReference type="GeneID" id="6757291"/>
<dbReference type="FunFam" id="3.30.160.60:FF:000282">
    <property type="entry name" value="Zinc finger, matrin-type 2"/>
    <property type="match status" value="1"/>
</dbReference>
<reference evidence="9 10" key="1">
    <citation type="journal article" date="2008" name="Nature">
        <title>The Trichoplax genome and the nature of placozoans.</title>
        <authorList>
            <person name="Srivastava M."/>
            <person name="Begovic E."/>
            <person name="Chapman J."/>
            <person name="Putnam N.H."/>
            <person name="Hellsten U."/>
            <person name="Kawashima T."/>
            <person name="Kuo A."/>
            <person name="Mitros T."/>
            <person name="Salamov A."/>
            <person name="Carpenter M.L."/>
            <person name="Signorovitch A.Y."/>
            <person name="Moreno M.A."/>
            <person name="Kamm K."/>
            <person name="Grimwood J."/>
            <person name="Schmutz J."/>
            <person name="Shapiro H."/>
            <person name="Grigoriev I.V."/>
            <person name="Buss L.W."/>
            <person name="Schierwater B."/>
            <person name="Dellaporta S.L."/>
            <person name="Rokhsar D.S."/>
        </authorList>
    </citation>
    <scope>NUCLEOTIDE SEQUENCE [LARGE SCALE GENOMIC DNA]</scope>
    <source>
        <strain evidence="9 10">Grell-BS-1999</strain>
    </source>
</reference>
<dbReference type="SUPFAM" id="SSF57667">
    <property type="entry name" value="beta-beta-alpha zinc fingers"/>
    <property type="match status" value="1"/>
</dbReference>
<dbReference type="InParanoid" id="B3S6Z2"/>
<keyword evidence="4" id="KW-0862">Zinc</keyword>
<dbReference type="InterPro" id="IPR036236">
    <property type="entry name" value="Znf_C2H2_sf"/>
</dbReference>
<dbReference type="InterPro" id="IPR022755">
    <property type="entry name" value="Znf_C2H2_jaz"/>
</dbReference>
<dbReference type="HOGENOM" id="CLU_067237_2_1_1"/>
<dbReference type="PhylomeDB" id="B3S6Z2"/>